<keyword evidence="2" id="KW-1185">Reference proteome</keyword>
<dbReference type="Gene3D" id="1.10.3420.10">
    <property type="entry name" value="putative ntp pyrophosphohydrolase like domain"/>
    <property type="match status" value="2"/>
</dbReference>
<dbReference type="InterPro" id="IPR023292">
    <property type="entry name" value="NTP_PyroPHydrolase-like_dom_sf"/>
</dbReference>
<dbReference type="EMBL" id="OP297535">
    <property type="protein sequence ID" value="UXE03814.1"/>
    <property type="molecule type" value="Genomic_DNA"/>
</dbReference>
<dbReference type="Proteomes" id="UP001064297">
    <property type="component" value="Segment"/>
</dbReference>
<proteinExistence type="predicted"/>
<evidence type="ECO:0000313" key="2">
    <source>
        <dbReference type="Proteomes" id="UP001064297"/>
    </source>
</evidence>
<evidence type="ECO:0000313" key="1">
    <source>
        <dbReference type="EMBL" id="UXE03814.1"/>
    </source>
</evidence>
<reference evidence="1" key="1">
    <citation type="submission" date="2022-08" db="EMBL/GenBank/DDBJ databases">
        <authorList>
            <person name="Abuwarda M.A."/>
            <person name="Alvarez A."/>
            <person name="Batteikh M."/>
            <person name="Baughman A.P."/>
            <person name="Chavez V."/>
            <person name="Cheng C."/>
            <person name="Cosentino E.J."/>
            <person name="Di Blasi D.L."/>
            <person name="Dooley N.L."/>
            <person name="Empson B.M."/>
            <person name="Erfanian K."/>
            <person name="Esparza P.D."/>
            <person name="Fleming H.S."/>
            <person name="Ghannam M.S."/>
            <person name="Gibbons A.C."/>
            <person name="Gonzalez C."/>
            <person name="Huq N.E."/>
            <person name="Jin K."/>
            <person name="Kamarzar M."/>
            <person name="Khaine A."/>
            <person name="Krug K.R."/>
            <person name="Lee A."/>
            <person name="Liao S."/>
            <person name="Light I."/>
            <person name="Ma Y."/>
            <person name="Magaling J.M."/>
            <person name="McLinden K.C."/>
            <person name="Melkote A."/>
            <person name="Montoya Serpas C.A."/>
            <person name="Niazmandi K."/>
            <person name="Ostroske E.C."/>
            <person name="Paek B.H."/>
            <person name="Rajiv S."/>
            <person name="Santos C.E."/>
            <person name="Semaan S.A."/>
            <person name="Senthilvelan J."/>
            <person name="Sheppy T.E."/>
            <person name="Stephenson J.C."/>
            <person name="Tenney M.E."/>
            <person name="Teoh N."/>
            <person name="Thorp J.P."/>
            <person name="Turon Font G."/>
            <person name="Uvarov E.V."/>
            <person name="Verpukhovskiy P."/>
            <person name="Wang J."/>
            <person name="Whang A.Y."/>
            <person name="Wright N.E."/>
            <person name="Wu M."/>
            <person name="Zhuang C."/>
            <person name="Bruns J.A."/>
            <person name="Chai A.E."/>
            <person name="Parikh H."/>
            <person name="Zorawik M."/>
            <person name="Garza D.R."/>
            <person name="Ngo R.T."/>
            <person name="Reddi K."/>
            <person name="Garcia-Vedrenne A.E."/>
            <person name="Freise A.C."/>
            <person name="Balish M.F."/>
            <person name="Garlena R.A."/>
            <person name="Russell D.A."/>
            <person name="Jacobs-Sera D."/>
            <person name="Hatfull G.F."/>
        </authorList>
    </citation>
    <scope>NUCLEOTIDE SEQUENCE</scope>
</reference>
<gene>
    <name evidence="1" type="primary">91</name>
    <name evidence="1" type="ORF">SEA_OBLADI_91</name>
</gene>
<accession>A0A977KLQ7</accession>
<name>A0A977KLQ7_9CAUD</name>
<sequence length="208" mass="23140">MIPELSLADMLAQFHSTYGVAGDSDLPTVPAPELRTLRRDLLREEYDEYIIAQRDLDVIEVADALGDMVYIAAGSHRTWGVGLSWDRWERPSSPAMAPDLNTRLYATDTIRTAVTAYELASEACDPAAVGSALYRVILAVQVTAQLWQIPMGPVLDEIHRSNMSKLFPPDETNPDWHPKYRDDGKVLKGPNTFKPDLARVLREYAGAA</sequence>
<organism evidence="1 2">
    <name type="scientific">Gordonia phage ObLaDi</name>
    <dbReference type="NCBI Taxonomy" id="2978487"/>
    <lineage>
        <taxon>Viruses</taxon>
        <taxon>Duplodnaviria</taxon>
        <taxon>Heunggongvirae</taxon>
        <taxon>Uroviricota</taxon>
        <taxon>Caudoviricetes</taxon>
        <taxon>Kruegerviridae</taxon>
        <taxon>Cafassovirus</taxon>
        <taxon>Cafassovirus obladi</taxon>
    </lineage>
</organism>
<dbReference type="InterPro" id="IPR021130">
    <property type="entry name" value="PRib-ATP_PPHydrolase-like"/>
</dbReference>
<dbReference type="Pfam" id="PF01503">
    <property type="entry name" value="PRA-PH"/>
    <property type="match status" value="1"/>
</dbReference>
<protein>
    <submittedName>
        <fullName evidence="1">MazG-like nucleotide pyrophosphohydrolase</fullName>
    </submittedName>
</protein>